<dbReference type="OrthoDB" id="6409609at2759"/>
<dbReference type="Proteomes" id="UP000499080">
    <property type="component" value="Unassembled WGS sequence"/>
</dbReference>
<dbReference type="Pfam" id="PF00646">
    <property type="entry name" value="F-box"/>
    <property type="match status" value="1"/>
</dbReference>
<sequence>MSLSEGYNFADLEDGIIIENRDNNSFNSTENLYSSISSDTTQQRNSTPLITIDSDDEDEQRLNNEINWEELPSCAVENIYAFLSRTDQSRMSQVCSRWSDNFNSPRLWKTMKFYLPEDGYSSDIYPEVRFARKYASMFKHVEIVCKSVKIRLIGVICRQLKLFLQAMASSSQLVSIKFINMRNYFRRLDDTHHEDLFQAIISFFSTQENLKTVVFQDSGFSKEKGMELLKAIFHSNTMTNLTLRGFVNEAAITVFSQQYMLNLSEVCGRIANVQSLEVDYTQIFEDIIHCLYSKISSGDYQLDKKKFGMSTLNIFCEGKRHLGFRGILPGTWKHVRNVFRDLKVKIDVTIHSHLANEMEKFLVKEIPLQSLDFRYEKFSAPSRIDISALFTHLRICKYEGHLEALNVLWLPSKADFAGSIIPFVQSCENLQNLHIRVAYTPSGIENILRALLENHPISLKSITLWFNYLNADQPQDNLRALSEEYYPLFKAQGIECFLFVDPSRSLRNRARNIAP</sequence>
<gene>
    <name evidence="2" type="ORF">AVEN_64096_1</name>
</gene>
<feature type="domain" description="F-box" evidence="1">
    <location>
        <begin position="65"/>
        <end position="111"/>
    </location>
</feature>
<evidence type="ECO:0000259" key="1">
    <source>
        <dbReference type="PROSITE" id="PS50181"/>
    </source>
</evidence>
<evidence type="ECO:0000313" key="3">
    <source>
        <dbReference type="Proteomes" id="UP000499080"/>
    </source>
</evidence>
<dbReference type="PANTHER" id="PTHR20933">
    <property type="entry name" value="F-BOX ONLY PROTEIN 33"/>
    <property type="match status" value="1"/>
</dbReference>
<dbReference type="GO" id="GO:0031398">
    <property type="term" value="P:positive regulation of protein ubiquitination"/>
    <property type="evidence" value="ECO:0007669"/>
    <property type="project" value="TreeGrafter"/>
</dbReference>
<dbReference type="Gene3D" id="3.80.10.10">
    <property type="entry name" value="Ribonuclease Inhibitor"/>
    <property type="match status" value="1"/>
</dbReference>
<proteinExistence type="predicted"/>
<dbReference type="SUPFAM" id="SSF81383">
    <property type="entry name" value="F-box domain"/>
    <property type="match status" value="1"/>
</dbReference>
<dbReference type="InterPro" id="IPR001810">
    <property type="entry name" value="F-box_dom"/>
</dbReference>
<dbReference type="PROSITE" id="PS50181">
    <property type="entry name" value="FBOX"/>
    <property type="match status" value="1"/>
</dbReference>
<dbReference type="PANTHER" id="PTHR20933:SF4">
    <property type="entry name" value="F-BOX INVOLVED IN POLYQ PATHOGENESIS, ISOFORM A"/>
    <property type="match status" value="1"/>
</dbReference>
<dbReference type="InterPro" id="IPR032675">
    <property type="entry name" value="LRR_dom_sf"/>
</dbReference>
<organism evidence="2 3">
    <name type="scientific">Araneus ventricosus</name>
    <name type="common">Orbweaver spider</name>
    <name type="synonym">Epeira ventricosa</name>
    <dbReference type="NCBI Taxonomy" id="182803"/>
    <lineage>
        <taxon>Eukaryota</taxon>
        <taxon>Metazoa</taxon>
        <taxon>Ecdysozoa</taxon>
        <taxon>Arthropoda</taxon>
        <taxon>Chelicerata</taxon>
        <taxon>Arachnida</taxon>
        <taxon>Araneae</taxon>
        <taxon>Araneomorphae</taxon>
        <taxon>Entelegynae</taxon>
        <taxon>Araneoidea</taxon>
        <taxon>Araneidae</taxon>
        <taxon>Araneus</taxon>
    </lineage>
</organism>
<dbReference type="Gene3D" id="1.20.1280.50">
    <property type="match status" value="1"/>
</dbReference>
<accession>A0A4Y2C6Z1</accession>
<dbReference type="EMBL" id="BGPR01000145">
    <property type="protein sequence ID" value="GBL99094.1"/>
    <property type="molecule type" value="Genomic_DNA"/>
</dbReference>
<keyword evidence="3" id="KW-1185">Reference proteome</keyword>
<reference evidence="2 3" key="1">
    <citation type="journal article" date="2019" name="Sci. Rep.">
        <title>Orb-weaving spider Araneus ventricosus genome elucidates the spidroin gene catalogue.</title>
        <authorList>
            <person name="Kono N."/>
            <person name="Nakamura H."/>
            <person name="Ohtoshi R."/>
            <person name="Moran D.A.P."/>
            <person name="Shinohara A."/>
            <person name="Yoshida Y."/>
            <person name="Fujiwara M."/>
            <person name="Mori M."/>
            <person name="Tomita M."/>
            <person name="Arakawa K."/>
        </authorList>
    </citation>
    <scope>NUCLEOTIDE SEQUENCE [LARGE SCALE GENOMIC DNA]</scope>
</reference>
<dbReference type="InterPro" id="IPR036047">
    <property type="entry name" value="F-box-like_dom_sf"/>
</dbReference>
<protein>
    <recommendedName>
        <fullName evidence="1">F-box domain-containing protein</fullName>
    </recommendedName>
</protein>
<evidence type="ECO:0000313" key="2">
    <source>
        <dbReference type="EMBL" id="GBL99094.1"/>
    </source>
</evidence>
<name>A0A4Y2C6Z1_ARAVE</name>
<dbReference type="SUPFAM" id="SSF52047">
    <property type="entry name" value="RNI-like"/>
    <property type="match status" value="1"/>
</dbReference>
<comment type="caution">
    <text evidence="2">The sequence shown here is derived from an EMBL/GenBank/DDBJ whole genome shotgun (WGS) entry which is preliminary data.</text>
</comment>
<dbReference type="AlphaFoldDB" id="A0A4Y2C6Z1"/>